<evidence type="ECO:0000256" key="1">
    <source>
        <dbReference type="ARBA" id="ARBA00004141"/>
    </source>
</evidence>
<dbReference type="GO" id="GO:0000103">
    <property type="term" value="P:sulfate assimilation"/>
    <property type="evidence" value="ECO:0007669"/>
    <property type="project" value="InterPro"/>
</dbReference>
<dbReference type="InterPro" id="IPR050480">
    <property type="entry name" value="CysZ-like"/>
</dbReference>
<dbReference type="STRING" id="732.ADJ80_04330"/>
<reference evidence="12 13" key="1">
    <citation type="submission" date="2018-06" db="EMBL/GenBank/DDBJ databases">
        <authorList>
            <consortium name="Pathogen Informatics"/>
            <person name="Doyle S."/>
        </authorList>
    </citation>
    <scope>NUCLEOTIDE SEQUENCE [LARGE SCALE GENOMIC DNA]</scope>
    <source>
        <strain evidence="12 13">NCTC5908</strain>
    </source>
</reference>
<dbReference type="GO" id="GO:0009675">
    <property type="term" value="F:high-affinity sulfate:proton symporter activity"/>
    <property type="evidence" value="ECO:0007669"/>
    <property type="project" value="TreeGrafter"/>
</dbReference>
<organism evidence="12 13">
    <name type="scientific">Aggregatibacter aphrophilus</name>
    <name type="common">Haemophilus aphrophilus</name>
    <dbReference type="NCBI Taxonomy" id="732"/>
    <lineage>
        <taxon>Bacteria</taxon>
        <taxon>Pseudomonadati</taxon>
        <taxon>Pseudomonadota</taxon>
        <taxon>Gammaproteobacteria</taxon>
        <taxon>Pasteurellales</taxon>
        <taxon>Pasteurellaceae</taxon>
        <taxon>Aggregatibacter</taxon>
    </lineage>
</organism>
<dbReference type="InterPro" id="IPR059112">
    <property type="entry name" value="CysZ/EI24"/>
</dbReference>
<dbReference type="PANTHER" id="PTHR37468:SF1">
    <property type="entry name" value="SULFATE TRANSPORTER CYSZ"/>
    <property type="match status" value="1"/>
</dbReference>
<keyword evidence="10 11" id="KW-0198">Cysteine biosynthesis</keyword>
<dbReference type="AlphaFoldDB" id="A0A336N7F6"/>
<dbReference type="RefSeq" id="WP_005705011.1">
    <property type="nucleotide sequence ID" value="NZ_MAQF01000029.1"/>
</dbReference>
<dbReference type="HAMAP" id="MF_00468">
    <property type="entry name" value="CysZ"/>
    <property type="match status" value="1"/>
</dbReference>
<accession>A0A336N7F6</accession>
<dbReference type="NCBIfam" id="NF003433">
    <property type="entry name" value="PRK04949.1"/>
    <property type="match status" value="1"/>
</dbReference>
<evidence type="ECO:0000256" key="3">
    <source>
        <dbReference type="ARBA" id="ARBA00022475"/>
    </source>
</evidence>
<comment type="similarity">
    <text evidence="11">Belongs to the CysZ family.</text>
</comment>
<dbReference type="GeneID" id="49635448"/>
<evidence type="ECO:0000313" key="12">
    <source>
        <dbReference type="EMBL" id="SSZ30151.1"/>
    </source>
</evidence>
<evidence type="ECO:0000256" key="11">
    <source>
        <dbReference type="HAMAP-Rule" id="MF_00468"/>
    </source>
</evidence>
<dbReference type="GO" id="GO:0005886">
    <property type="term" value="C:plasma membrane"/>
    <property type="evidence" value="ECO:0007669"/>
    <property type="project" value="UniProtKB-SubCell"/>
</dbReference>
<dbReference type="Proteomes" id="UP000253728">
    <property type="component" value="Unassembled WGS sequence"/>
</dbReference>
<keyword evidence="8 11" id="KW-0764">Sulfate transport</keyword>
<keyword evidence="2 11" id="KW-0813">Transport</keyword>
<evidence type="ECO:0000256" key="5">
    <source>
        <dbReference type="ARBA" id="ARBA00022605"/>
    </source>
</evidence>
<dbReference type="PANTHER" id="PTHR37468">
    <property type="entry name" value="SULFATE TRANSPORTER CYSZ"/>
    <property type="match status" value="1"/>
</dbReference>
<dbReference type="InterPro" id="IPR022985">
    <property type="entry name" value="Sulfate_CysZ"/>
</dbReference>
<evidence type="ECO:0000256" key="8">
    <source>
        <dbReference type="ARBA" id="ARBA00023032"/>
    </source>
</evidence>
<evidence type="ECO:0000256" key="9">
    <source>
        <dbReference type="ARBA" id="ARBA00023136"/>
    </source>
</evidence>
<keyword evidence="7 11" id="KW-1133">Transmembrane helix</keyword>
<keyword evidence="5 11" id="KW-0028">Amino-acid biosynthesis</keyword>
<keyword evidence="6 11" id="KW-0812">Transmembrane</keyword>
<keyword evidence="9 11" id="KW-0472">Membrane</keyword>
<evidence type="ECO:0000256" key="6">
    <source>
        <dbReference type="ARBA" id="ARBA00022692"/>
    </source>
</evidence>
<comment type="function">
    <text evidence="11">High affinity, high specificity proton-dependent sulfate transporter, which mediates sulfate uptake. Provides the sulfur source for the cysteine synthesis pathway.</text>
</comment>
<evidence type="ECO:0000256" key="2">
    <source>
        <dbReference type="ARBA" id="ARBA00022448"/>
    </source>
</evidence>
<comment type="subcellular location">
    <subcellularLocation>
        <location evidence="11">Cell inner membrane</location>
        <topology evidence="11">Multi-pass membrane protein</topology>
    </subcellularLocation>
    <subcellularLocation>
        <location evidence="1">Membrane</location>
        <topology evidence="1">Multi-pass membrane protein</topology>
    </subcellularLocation>
</comment>
<protein>
    <recommendedName>
        <fullName evidence="11">Sulfate transporter CysZ</fullName>
    </recommendedName>
</protein>
<proteinExistence type="inferred from homology"/>
<feature type="transmembrane region" description="Helical" evidence="11">
    <location>
        <begin position="29"/>
        <end position="52"/>
    </location>
</feature>
<feature type="transmembrane region" description="Helical" evidence="11">
    <location>
        <begin position="207"/>
        <end position="240"/>
    </location>
</feature>
<evidence type="ECO:0000256" key="4">
    <source>
        <dbReference type="ARBA" id="ARBA00022519"/>
    </source>
</evidence>
<dbReference type="Pfam" id="PF07264">
    <property type="entry name" value="EI24"/>
    <property type="match status" value="1"/>
</dbReference>
<gene>
    <name evidence="11 12" type="primary">cysZ</name>
    <name evidence="12" type="ORF">NCTC5908_01971</name>
</gene>
<sequence>MLNQQEIKLGFEYFVTGWHLIQQKGLRRFAVMPVLLNVLLLGGLFVAFVFQIKDVVSNLMDYVPSWLSWLGSILPILIIGMILVLYYFIFATLSGFIAAPFNGLLAEKVEKMMTGEEISNDSLWDFVKDTPRMLAREWQKLVYSLPKIIALFLLSFIPLIGQTVIPVVTFLFSAWMMAIQYCDYPFDNHKIPFGLMKNELAMKRNMTVTFGGLVSLCMLVPIVNLVVIPVAACGATAMWVKEYRHLFKFAQAPQSGAGANMPLEKPSKSSGQIVSK</sequence>
<feature type="transmembrane region" description="Helical" evidence="11">
    <location>
        <begin position="141"/>
        <end position="161"/>
    </location>
</feature>
<dbReference type="EMBL" id="UFSP01000003">
    <property type="protein sequence ID" value="SSZ30151.1"/>
    <property type="molecule type" value="Genomic_DNA"/>
</dbReference>
<evidence type="ECO:0000313" key="13">
    <source>
        <dbReference type="Proteomes" id="UP000253728"/>
    </source>
</evidence>
<dbReference type="GO" id="GO:0019344">
    <property type="term" value="P:cysteine biosynthetic process"/>
    <property type="evidence" value="ECO:0007669"/>
    <property type="project" value="UniProtKB-UniRule"/>
</dbReference>
<feature type="transmembrane region" description="Helical" evidence="11">
    <location>
        <begin position="72"/>
        <end position="105"/>
    </location>
</feature>
<keyword evidence="3 11" id="KW-1003">Cell membrane</keyword>
<evidence type="ECO:0000256" key="7">
    <source>
        <dbReference type="ARBA" id="ARBA00022989"/>
    </source>
</evidence>
<evidence type="ECO:0000256" key="10">
    <source>
        <dbReference type="ARBA" id="ARBA00023192"/>
    </source>
</evidence>
<name>A0A336N7F6_AGGAP</name>
<keyword evidence="4 11" id="KW-0997">Cell inner membrane</keyword>